<evidence type="ECO:0000256" key="5">
    <source>
        <dbReference type="ARBA" id="ARBA00022960"/>
    </source>
</evidence>
<organism evidence="9 10">
    <name type="scientific">Candidatus Lambdaproteobacteria bacterium RIFOXYD2_FULL_56_26</name>
    <dbReference type="NCBI Taxonomy" id="1817773"/>
    <lineage>
        <taxon>Bacteria</taxon>
        <taxon>Pseudomonadati</taxon>
        <taxon>Pseudomonadota</taxon>
        <taxon>Candidatus Lambdaproteobacteria</taxon>
    </lineage>
</organism>
<keyword evidence="3" id="KW-1003">Cell membrane</keyword>
<name>A0A1F6H0T4_9PROT</name>
<evidence type="ECO:0000256" key="1">
    <source>
        <dbReference type="ARBA" id="ARBA00004651"/>
    </source>
</evidence>
<dbReference type="InterPro" id="IPR007227">
    <property type="entry name" value="Cell_shape_determining_MreD"/>
</dbReference>
<feature type="transmembrane region" description="Helical" evidence="8">
    <location>
        <begin position="19"/>
        <end position="44"/>
    </location>
</feature>
<evidence type="ECO:0000313" key="10">
    <source>
        <dbReference type="Proteomes" id="UP000177583"/>
    </source>
</evidence>
<reference evidence="9 10" key="1">
    <citation type="journal article" date="2016" name="Nat. Commun.">
        <title>Thousands of microbial genomes shed light on interconnected biogeochemical processes in an aquifer system.</title>
        <authorList>
            <person name="Anantharaman K."/>
            <person name="Brown C.T."/>
            <person name="Hug L.A."/>
            <person name="Sharon I."/>
            <person name="Castelle C.J."/>
            <person name="Probst A.J."/>
            <person name="Thomas B.C."/>
            <person name="Singh A."/>
            <person name="Wilkins M.J."/>
            <person name="Karaoz U."/>
            <person name="Brodie E.L."/>
            <person name="Williams K.H."/>
            <person name="Hubbard S.S."/>
            <person name="Banfield J.F."/>
        </authorList>
    </citation>
    <scope>NUCLEOTIDE SEQUENCE [LARGE SCALE GENOMIC DNA]</scope>
</reference>
<evidence type="ECO:0000256" key="4">
    <source>
        <dbReference type="ARBA" id="ARBA00022692"/>
    </source>
</evidence>
<dbReference type="EMBL" id="MFNF01000008">
    <property type="protein sequence ID" value="OGH04008.1"/>
    <property type="molecule type" value="Genomic_DNA"/>
</dbReference>
<feature type="transmembrane region" description="Helical" evidence="8">
    <location>
        <begin position="94"/>
        <end position="118"/>
    </location>
</feature>
<dbReference type="GO" id="GO:0005886">
    <property type="term" value="C:plasma membrane"/>
    <property type="evidence" value="ECO:0007669"/>
    <property type="project" value="UniProtKB-SubCell"/>
</dbReference>
<protein>
    <submittedName>
        <fullName evidence="9">Rod shape-determining protein MreD</fullName>
    </submittedName>
</protein>
<evidence type="ECO:0000256" key="6">
    <source>
        <dbReference type="ARBA" id="ARBA00022989"/>
    </source>
</evidence>
<sequence>MGPVIVGLTFAGLSLWGELYLLGMLTWFGPNLFLLSAILLVLHWRGPEGHFLAVGFGLLADCYSSAPFGVYGVSFLLLSFPLRWYGLKMFQDGVLFLPVVVAFFSLACNGLIYILLYLLLGEHRFQLSWLKDLLGRDAIPLGVLSVPMYLLLLRLEDLFQIRLSLRKF</sequence>
<keyword evidence="7 8" id="KW-0472">Membrane</keyword>
<evidence type="ECO:0000256" key="2">
    <source>
        <dbReference type="ARBA" id="ARBA00007776"/>
    </source>
</evidence>
<gene>
    <name evidence="9" type="ORF">A2557_11325</name>
</gene>
<accession>A0A1F6H0T4</accession>
<evidence type="ECO:0000256" key="8">
    <source>
        <dbReference type="SAM" id="Phobius"/>
    </source>
</evidence>
<comment type="similarity">
    <text evidence="2">Belongs to the MreD family.</text>
</comment>
<dbReference type="AlphaFoldDB" id="A0A1F6H0T4"/>
<dbReference type="NCBIfam" id="TIGR03426">
    <property type="entry name" value="shape_MreD"/>
    <property type="match status" value="1"/>
</dbReference>
<proteinExistence type="inferred from homology"/>
<keyword evidence="5" id="KW-0133">Cell shape</keyword>
<evidence type="ECO:0000256" key="3">
    <source>
        <dbReference type="ARBA" id="ARBA00022475"/>
    </source>
</evidence>
<comment type="caution">
    <text evidence="9">The sequence shown here is derived from an EMBL/GenBank/DDBJ whole genome shotgun (WGS) entry which is preliminary data.</text>
</comment>
<dbReference type="GO" id="GO:0008360">
    <property type="term" value="P:regulation of cell shape"/>
    <property type="evidence" value="ECO:0007669"/>
    <property type="project" value="UniProtKB-KW"/>
</dbReference>
<evidence type="ECO:0000313" key="9">
    <source>
        <dbReference type="EMBL" id="OGH04008.1"/>
    </source>
</evidence>
<evidence type="ECO:0000256" key="7">
    <source>
        <dbReference type="ARBA" id="ARBA00023136"/>
    </source>
</evidence>
<keyword evidence="6 8" id="KW-1133">Transmembrane helix</keyword>
<keyword evidence="4 8" id="KW-0812">Transmembrane</keyword>
<feature type="transmembrane region" description="Helical" evidence="8">
    <location>
        <begin position="64"/>
        <end position="82"/>
    </location>
</feature>
<dbReference type="Proteomes" id="UP000177583">
    <property type="component" value="Unassembled WGS sequence"/>
</dbReference>
<comment type="subcellular location">
    <subcellularLocation>
        <location evidence="1">Cell membrane</location>
        <topology evidence="1">Multi-pass membrane protein</topology>
    </subcellularLocation>
</comment>